<protein>
    <recommendedName>
        <fullName evidence="1">Protein kinase domain-containing protein</fullName>
    </recommendedName>
</protein>
<dbReference type="PROSITE" id="PS50011">
    <property type="entry name" value="PROTEIN_KINASE_DOM"/>
    <property type="match status" value="1"/>
</dbReference>
<feature type="domain" description="Protein kinase" evidence="1">
    <location>
        <begin position="1"/>
        <end position="173"/>
    </location>
</feature>
<dbReference type="GO" id="GO:0007169">
    <property type="term" value="P:cell surface receptor protein tyrosine kinase signaling pathway"/>
    <property type="evidence" value="ECO:0007669"/>
    <property type="project" value="TreeGrafter"/>
</dbReference>
<dbReference type="GO" id="GO:0005886">
    <property type="term" value="C:plasma membrane"/>
    <property type="evidence" value="ECO:0007669"/>
    <property type="project" value="TreeGrafter"/>
</dbReference>
<dbReference type="Pfam" id="PF07714">
    <property type="entry name" value="PK_Tyr_Ser-Thr"/>
    <property type="match status" value="1"/>
</dbReference>
<accession>A0AAW0FIK7</accession>
<dbReference type="AlphaFoldDB" id="A0AAW0FIK7"/>
<dbReference type="InterPro" id="IPR001245">
    <property type="entry name" value="Ser-Thr/Tyr_kinase_cat_dom"/>
</dbReference>
<dbReference type="GO" id="GO:0004714">
    <property type="term" value="F:transmembrane receptor protein tyrosine kinase activity"/>
    <property type="evidence" value="ECO:0007669"/>
    <property type="project" value="TreeGrafter"/>
</dbReference>
<name>A0AAW0FIK7_9APHY</name>
<dbReference type="PANTHER" id="PTHR24416:SF611">
    <property type="entry name" value="TYROSINE-PROTEIN KINASE TRANSMEMBRANE RECEPTOR ROR"/>
    <property type="match status" value="1"/>
</dbReference>
<proteinExistence type="predicted"/>
<keyword evidence="3" id="KW-1185">Reference proteome</keyword>
<dbReference type="GO" id="GO:0043235">
    <property type="term" value="C:receptor complex"/>
    <property type="evidence" value="ECO:0007669"/>
    <property type="project" value="TreeGrafter"/>
</dbReference>
<evidence type="ECO:0000259" key="1">
    <source>
        <dbReference type="PROSITE" id="PS50011"/>
    </source>
</evidence>
<gene>
    <name evidence="2" type="ORF">QCA50_019561</name>
</gene>
<dbReference type="InterPro" id="IPR050122">
    <property type="entry name" value="RTK"/>
</dbReference>
<sequence length="173" mass="19856">MGKGGIRYHLKQLDDKPKPERLVSWLCDIARGMDYLHRMGIAHGDLRGNNILLSENDEALVTDVFLYAYFGDSDLRKDSPERWMSPEFLDTLKPTYASDSFSFGHVCIEIFTGEIPFPELSVGQAVGKMAEGIFPIKPDTMPDRVWSLVRECWEYVPERRPTMQRILRELSGN</sequence>
<organism evidence="2 3">
    <name type="scientific">Cerrena zonata</name>
    <dbReference type="NCBI Taxonomy" id="2478898"/>
    <lineage>
        <taxon>Eukaryota</taxon>
        <taxon>Fungi</taxon>
        <taxon>Dikarya</taxon>
        <taxon>Basidiomycota</taxon>
        <taxon>Agaricomycotina</taxon>
        <taxon>Agaricomycetes</taxon>
        <taxon>Polyporales</taxon>
        <taxon>Cerrenaceae</taxon>
        <taxon>Cerrena</taxon>
    </lineage>
</organism>
<dbReference type="Proteomes" id="UP001385951">
    <property type="component" value="Unassembled WGS sequence"/>
</dbReference>
<dbReference type="InterPro" id="IPR011009">
    <property type="entry name" value="Kinase-like_dom_sf"/>
</dbReference>
<dbReference type="SUPFAM" id="SSF56112">
    <property type="entry name" value="Protein kinase-like (PK-like)"/>
    <property type="match status" value="1"/>
</dbReference>
<comment type="caution">
    <text evidence="2">The sequence shown here is derived from an EMBL/GenBank/DDBJ whole genome shotgun (WGS) entry which is preliminary data.</text>
</comment>
<dbReference type="PANTHER" id="PTHR24416">
    <property type="entry name" value="TYROSINE-PROTEIN KINASE RECEPTOR"/>
    <property type="match status" value="1"/>
</dbReference>
<evidence type="ECO:0000313" key="2">
    <source>
        <dbReference type="EMBL" id="KAK7677448.1"/>
    </source>
</evidence>
<dbReference type="Gene3D" id="1.10.510.10">
    <property type="entry name" value="Transferase(Phosphotransferase) domain 1"/>
    <property type="match status" value="1"/>
</dbReference>
<dbReference type="InterPro" id="IPR000719">
    <property type="entry name" value="Prot_kinase_dom"/>
</dbReference>
<dbReference type="PRINTS" id="PR00109">
    <property type="entry name" value="TYRKINASE"/>
</dbReference>
<evidence type="ECO:0000313" key="3">
    <source>
        <dbReference type="Proteomes" id="UP001385951"/>
    </source>
</evidence>
<dbReference type="EMBL" id="JASBNA010000088">
    <property type="protein sequence ID" value="KAK7677448.1"/>
    <property type="molecule type" value="Genomic_DNA"/>
</dbReference>
<reference evidence="2 3" key="1">
    <citation type="submission" date="2022-09" db="EMBL/GenBank/DDBJ databases">
        <authorList>
            <person name="Palmer J.M."/>
        </authorList>
    </citation>
    <scope>NUCLEOTIDE SEQUENCE [LARGE SCALE GENOMIC DNA]</scope>
    <source>
        <strain evidence="2 3">DSM 7382</strain>
    </source>
</reference>
<dbReference type="GO" id="GO:0005524">
    <property type="term" value="F:ATP binding"/>
    <property type="evidence" value="ECO:0007669"/>
    <property type="project" value="InterPro"/>
</dbReference>